<keyword evidence="3" id="KW-0998">Cell outer membrane</keyword>
<evidence type="ECO:0000256" key="2">
    <source>
        <dbReference type="ARBA" id="ARBA00023136"/>
    </source>
</evidence>
<evidence type="ECO:0000256" key="5">
    <source>
        <dbReference type="SAM" id="SignalP"/>
    </source>
</evidence>
<evidence type="ECO:0000256" key="1">
    <source>
        <dbReference type="ARBA" id="ARBA00004442"/>
    </source>
</evidence>
<dbReference type="PROSITE" id="PS51123">
    <property type="entry name" value="OMPA_2"/>
    <property type="match status" value="1"/>
</dbReference>
<evidence type="ECO:0000313" key="8">
    <source>
        <dbReference type="Proteomes" id="UP000250028"/>
    </source>
</evidence>
<keyword evidence="2 4" id="KW-0472">Membrane</keyword>
<dbReference type="GO" id="GO:0009279">
    <property type="term" value="C:cell outer membrane"/>
    <property type="evidence" value="ECO:0007669"/>
    <property type="project" value="UniProtKB-SubCell"/>
</dbReference>
<dbReference type="PANTHER" id="PTHR30329">
    <property type="entry name" value="STATOR ELEMENT OF FLAGELLAR MOTOR COMPLEX"/>
    <property type="match status" value="1"/>
</dbReference>
<gene>
    <name evidence="7" type="ORF">SAMN04489750_2579</name>
</gene>
<reference evidence="8" key="1">
    <citation type="submission" date="2016-10" db="EMBL/GenBank/DDBJ databases">
        <authorList>
            <person name="Varghese N."/>
            <person name="Submissions S."/>
        </authorList>
    </citation>
    <scope>NUCLEOTIDE SEQUENCE [LARGE SCALE GENOMIC DNA]</scope>
    <source>
        <strain evidence="8">DSM 22951</strain>
    </source>
</reference>
<dbReference type="AlphaFoldDB" id="A0A2Y8ZY62"/>
<feature type="domain" description="OmpA-like" evidence="6">
    <location>
        <begin position="247"/>
        <end position="365"/>
    </location>
</feature>
<dbReference type="OrthoDB" id="3820813at2"/>
<accession>A0A2Y8ZY62</accession>
<keyword evidence="8" id="KW-1185">Reference proteome</keyword>
<name>A0A2Y8ZY62_9MICO</name>
<dbReference type="Proteomes" id="UP000250028">
    <property type="component" value="Unassembled WGS sequence"/>
</dbReference>
<dbReference type="RefSeq" id="WP_109686367.1">
    <property type="nucleotide sequence ID" value="NZ_QGDN01000001.1"/>
</dbReference>
<dbReference type="InterPro" id="IPR006665">
    <property type="entry name" value="OmpA-like"/>
</dbReference>
<dbReference type="EMBL" id="UESZ01000001">
    <property type="protein sequence ID" value="SSA35229.1"/>
    <property type="molecule type" value="Genomic_DNA"/>
</dbReference>
<feature type="signal peptide" evidence="5">
    <location>
        <begin position="1"/>
        <end position="24"/>
    </location>
</feature>
<dbReference type="PRINTS" id="PR01021">
    <property type="entry name" value="OMPADOMAIN"/>
</dbReference>
<organism evidence="7 8">
    <name type="scientific">Branchiibius hedensis</name>
    <dbReference type="NCBI Taxonomy" id="672460"/>
    <lineage>
        <taxon>Bacteria</taxon>
        <taxon>Bacillati</taxon>
        <taxon>Actinomycetota</taxon>
        <taxon>Actinomycetes</taxon>
        <taxon>Micrococcales</taxon>
        <taxon>Dermacoccaceae</taxon>
        <taxon>Branchiibius</taxon>
    </lineage>
</organism>
<dbReference type="Gene3D" id="3.30.1330.60">
    <property type="entry name" value="OmpA-like domain"/>
    <property type="match status" value="1"/>
</dbReference>
<proteinExistence type="predicted"/>
<keyword evidence="5" id="KW-0732">Signal</keyword>
<dbReference type="Pfam" id="PF00691">
    <property type="entry name" value="OmpA"/>
    <property type="match status" value="1"/>
</dbReference>
<feature type="chain" id="PRO_5039537442" evidence="5">
    <location>
        <begin position="25"/>
        <end position="366"/>
    </location>
</feature>
<evidence type="ECO:0000256" key="4">
    <source>
        <dbReference type="PROSITE-ProRule" id="PRU00473"/>
    </source>
</evidence>
<dbReference type="PANTHER" id="PTHR30329:SF21">
    <property type="entry name" value="LIPOPROTEIN YIAD-RELATED"/>
    <property type="match status" value="1"/>
</dbReference>
<comment type="subcellular location">
    <subcellularLocation>
        <location evidence="1">Cell outer membrane</location>
    </subcellularLocation>
</comment>
<dbReference type="SUPFAM" id="SSF103088">
    <property type="entry name" value="OmpA-like"/>
    <property type="match status" value="1"/>
</dbReference>
<dbReference type="InterPro" id="IPR036737">
    <property type="entry name" value="OmpA-like_sf"/>
</dbReference>
<dbReference type="InterPro" id="IPR050330">
    <property type="entry name" value="Bact_OuterMem_StrucFunc"/>
</dbReference>
<dbReference type="InterPro" id="IPR006664">
    <property type="entry name" value="OMP_bac"/>
</dbReference>
<protein>
    <submittedName>
        <fullName evidence="7">Outer membrane protein OmpA</fullName>
    </submittedName>
</protein>
<evidence type="ECO:0000313" key="7">
    <source>
        <dbReference type="EMBL" id="SSA35229.1"/>
    </source>
</evidence>
<evidence type="ECO:0000256" key="3">
    <source>
        <dbReference type="ARBA" id="ARBA00023237"/>
    </source>
</evidence>
<evidence type="ECO:0000259" key="6">
    <source>
        <dbReference type="PROSITE" id="PS51123"/>
    </source>
</evidence>
<sequence length="366" mass="37273">MTTHSLRKRATTALAVVASAGAIAGGLPPVSASATDDTTIPVLGQTVSRSTIDPKAPEAVITVHGVRRIQGGTAVYFSVGFPAGTANASALNLSLALTDQFRKYAASGRTSVRDDLGIVAAVDQRGKKVYSGLLASDQRCVCSHGSVQDHVKSNAAGTAFVMYVVLPQLPASVQNLDVIIGDKIIPAVPVQDQAMTPTVSADQPIALGTGWPAIDQSALATVSDPNASIYPLTQQITAGQLTTRTKTSTKSIDIAADVLFASGSATLTAAAQATLAKAGASLKSAGATGTVDVIGYTDSDLSEAFNLDLSKRRAAAVVAALKPLVGASITLVPQGKGEADPVASNDSPEGKALNRRVSLSFKQVGQ</sequence>